<comment type="catalytic activity">
    <reaction evidence="13">
        <text>O-phospho-D-serine + H2O = D-serine + phosphate</text>
        <dbReference type="Rhea" id="RHEA:24873"/>
        <dbReference type="ChEBI" id="CHEBI:15377"/>
        <dbReference type="ChEBI" id="CHEBI:35247"/>
        <dbReference type="ChEBI" id="CHEBI:43474"/>
        <dbReference type="ChEBI" id="CHEBI:58680"/>
        <dbReference type="EC" id="3.1.3.3"/>
    </reaction>
</comment>
<dbReference type="GO" id="GO:0036424">
    <property type="term" value="F:L-phosphoserine phosphatase activity"/>
    <property type="evidence" value="ECO:0007669"/>
    <property type="project" value="InterPro"/>
</dbReference>
<comment type="cofactor">
    <cofactor evidence="1">
        <name>Mg(2+)</name>
        <dbReference type="ChEBI" id="CHEBI:18420"/>
    </cofactor>
</comment>
<proteinExistence type="inferred from homology"/>
<dbReference type="SFLD" id="SFLDF00029">
    <property type="entry name" value="phosphoserine_phosphatase"/>
    <property type="match status" value="1"/>
</dbReference>
<evidence type="ECO:0000256" key="6">
    <source>
        <dbReference type="ARBA" id="ARBA00022605"/>
    </source>
</evidence>
<dbReference type="AlphaFoldDB" id="E1SSC1"/>
<organism evidence="15 16">
    <name type="scientific">Ferrimonas balearica (strain DSM 9799 / CCM 4581 / KCTC 23876 / PAT)</name>
    <dbReference type="NCBI Taxonomy" id="550540"/>
    <lineage>
        <taxon>Bacteria</taxon>
        <taxon>Pseudomonadati</taxon>
        <taxon>Pseudomonadota</taxon>
        <taxon>Gammaproteobacteria</taxon>
        <taxon>Alteromonadales</taxon>
        <taxon>Ferrimonadaceae</taxon>
        <taxon>Ferrimonas</taxon>
    </lineage>
</organism>
<evidence type="ECO:0000256" key="4">
    <source>
        <dbReference type="ARBA" id="ARBA00012640"/>
    </source>
</evidence>
<evidence type="ECO:0000256" key="8">
    <source>
        <dbReference type="ARBA" id="ARBA00022801"/>
    </source>
</evidence>
<evidence type="ECO:0000256" key="1">
    <source>
        <dbReference type="ARBA" id="ARBA00001946"/>
    </source>
</evidence>
<dbReference type="HOGENOM" id="CLU_036368_4_0_6"/>
<dbReference type="EC" id="3.1.3.3" evidence="4"/>
<gene>
    <name evidence="15" type="ordered locus">Fbal_2851</name>
</gene>
<dbReference type="SFLD" id="SFLDG01137">
    <property type="entry name" value="C1.6.1:_Phosphoserine_Phosphat"/>
    <property type="match status" value="1"/>
</dbReference>
<dbReference type="InterPro" id="IPR036412">
    <property type="entry name" value="HAD-like_sf"/>
</dbReference>
<dbReference type="PANTHER" id="PTHR43344">
    <property type="entry name" value="PHOSPHOSERINE PHOSPHATASE"/>
    <property type="match status" value="1"/>
</dbReference>
<dbReference type="Proteomes" id="UP000006683">
    <property type="component" value="Chromosome"/>
</dbReference>
<dbReference type="InterPro" id="IPR050582">
    <property type="entry name" value="HAD-like_SerB"/>
</dbReference>
<dbReference type="SFLD" id="SFLDG01136">
    <property type="entry name" value="C1.6:_Phosphoserine_Phosphatas"/>
    <property type="match status" value="1"/>
</dbReference>
<keyword evidence="8 15" id="KW-0378">Hydrolase</keyword>
<dbReference type="GeneID" id="67183076"/>
<evidence type="ECO:0000256" key="10">
    <source>
        <dbReference type="ARBA" id="ARBA00023299"/>
    </source>
</evidence>
<evidence type="ECO:0000256" key="3">
    <source>
        <dbReference type="ARBA" id="ARBA00009184"/>
    </source>
</evidence>
<accession>E1SSC1</accession>
<evidence type="ECO:0000256" key="14">
    <source>
        <dbReference type="PIRSR" id="PIRSR604469-1"/>
    </source>
</evidence>
<dbReference type="GO" id="GO:0005737">
    <property type="term" value="C:cytoplasm"/>
    <property type="evidence" value="ECO:0007669"/>
    <property type="project" value="TreeGrafter"/>
</dbReference>
<evidence type="ECO:0000256" key="5">
    <source>
        <dbReference type="ARBA" id="ARBA00015196"/>
    </source>
</evidence>
<sequence length="304" mass="31765">MPGFAPDTPLLPQLASDLLPWQPGLPTLMLIGRQLTRAHADQVLAHCGALTVVVAETLPGGLERVGWQGPARPGLPQLEGECELQWLPPHLPSLSSPGLLLMDMDSTAIAMECIDEIARQGGVYDQVAAVTAEAMAGGLDFAESLRRRVAMLQGIPTSVLTELAKAPPLMPGLLTLCHTLKRHGWRLGLASGGFNQVAAAVADAAGIDRFEANELGREGTVFNGVVDGAIVDAARKAALLAEWGTEWQIPPAQWVAMGDGANDLPMLGQAALGVGVHAKPAVVAQADAAIQRLGLEAVLGLLRP</sequence>
<comment type="catalytic activity">
    <reaction evidence="12">
        <text>O-phospho-L-serine + H2O = L-serine + phosphate</text>
        <dbReference type="Rhea" id="RHEA:21208"/>
        <dbReference type="ChEBI" id="CHEBI:15377"/>
        <dbReference type="ChEBI" id="CHEBI:33384"/>
        <dbReference type="ChEBI" id="CHEBI:43474"/>
        <dbReference type="ChEBI" id="CHEBI:57524"/>
        <dbReference type="EC" id="3.1.3.3"/>
    </reaction>
</comment>
<dbReference type="OrthoDB" id="9792539at2"/>
<dbReference type="SFLD" id="SFLDS00003">
    <property type="entry name" value="Haloacid_Dehalogenase"/>
    <property type="match status" value="1"/>
</dbReference>
<evidence type="ECO:0000313" key="15">
    <source>
        <dbReference type="EMBL" id="ADN77053.1"/>
    </source>
</evidence>
<keyword evidence="6" id="KW-0028">Amino-acid biosynthesis</keyword>
<feature type="active site" description="Nucleophile" evidence="14">
    <location>
        <position position="103"/>
    </location>
</feature>
<dbReference type="InterPro" id="IPR004469">
    <property type="entry name" value="PSP"/>
</dbReference>
<name>E1SSC1_FERBD</name>
<comment type="pathway">
    <text evidence="2">Amino-acid biosynthesis; L-serine biosynthesis; L-serine from 3-phospho-D-glycerate: step 3/3.</text>
</comment>
<dbReference type="STRING" id="550540.Fbal_2851"/>
<dbReference type="PANTHER" id="PTHR43344:SF2">
    <property type="entry name" value="PHOSPHOSERINE PHOSPHATASE"/>
    <property type="match status" value="1"/>
</dbReference>
<keyword evidence="9" id="KW-0460">Magnesium</keyword>
<dbReference type="Pfam" id="PF00702">
    <property type="entry name" value="Hydrolase"/>
    <property type="match status" value="1"/>
</dbReference>
<dbReference type="KEGG" id="fbl:Fbal_2851"/>
<dbReference type="Gene3D" id="3.40.50.1000">
    <property type="entry name" value="HAD superfamily/HAD-like"/>
    <property type="match status" value="1"/>
</dbReference>
<evidence type="ECO:0000256" key="12">
    <source>
        <dbReference type="ARBA" id="ARBA00048138"/>
    </source>
</evidence>
<evidence type="ECO:0000256" key="13">
    <source>
        <dbReference type="ARBA" id="ARBA00048523"/>
    </source>
</evidence>
<comment type="similarity">
    <text evidence="3">Belongs to the HAD-like hydrolase superfamily. SerB family.</text>
</comment>
<protein>
    <recommendedName>
        <fullName evidence="5">Phosphoserine phosphatase</fullName>
        <ecNumber evidence="4">3.1.3.3</ecNumber>
    </recommendedName>
    <alternativeName>
        <fullName evidence="11">O-phosphoserine phosphohydrolase</fullName>
    </alternativeName>
</protein>
<keyword evidence="16" id="KW-1185">Reference proteome</keyword>
<dbReference type="eggNOG" id="COG0560">
    <property type="taxonomic scope" value="Bacteria"/>
</dbReference>
<dbReference type="NCBIfam" id="TIGR01488">
    <property type="entry name" value="HAD-SF-IB"/>
    <property type="match status" value="1"/>
</dbReference>
<dbReference type="RefSeq" id="WP_013346359.1">
    <property type="nucleotide sequence ID" value="NC_014541.1"/>
</dbReference>
<dbReference type="GO" id="GO:0006564">
    <property type="term" value="P:L-serine biosynthetic process"/>
    <property type="evidence" value="ECO:0007669"/>
    <property type="project" value="UniProtKB-KW"/>
</dbReference>
<dbReference type="NCBIfam" id="TIGR00338">
    <property type="entry name" value="serB"/>
    <property type="match status" value="1"/>
</dbReference>
<evidence type="ECO:0000256" key="2">
    <source>
        <dbReference type="ARBA" id="ARBA00005135"/>
    </source>
</evidence>
<evidence type="ECO:0000256" key="11">
    <source>
        <dbReference type="ARBA" id="ARBA00031693"/>
    </source>
</evidence>
<dbReference type="EMBL" id="CP002209">
    <property type="protein sequence ID" value="ADN77053.1"/>
    <property type="molecule type" value="Genomic_DNA"/>
</dbReference>
<evidence type="ECO:0000256" key="9">
    <source>
        <dbReference type="ARBA" id="ARBA00022842"/>
    </source>
</evidence>
<evidence type="ECO:0000313" key="16">
    <source>
        <dbReference type="Proteomes" id="UP000006683"/>
    </source>
</evidence>
<reference evidence="15 16" key="1">
    <citation type="journal article" date="2010" name="Stand. Genomic Sci.">
        <title>Complete genome sequence of Ferrimonas balearica type strain (PAT).</title>
        <authorList>
            <person name="Nolan M."/>
            <person name="Sikorski J."/>
            <person name="Davenport K."/>
            <person name="Lucas S."/>
            <person name="Glavina Del Rio T."/>
            <person name="Tice H."/>
            <person name="Cheng J."/>
            <person name="Goodwin L."/>
            <person name="Pitluck S."/>
            <person name="Liolios K."/>
            <person name="Ivanova N."/>
            <person name="Mavromatis K."/>
            <person name="Ovchinnikova G."/>
            <person name="Pati A."/>
            <person name="Chen A."/>
            <person name="Palaniappan K."/>
            <person name="Land M."/>
            <person name="Hauser L."/>
            <person name="Chang Y."/>
            <person name="Jeffries C."/>
            <person name="Tapia R."/>
            <person name="Brettin T."/>
            <person name="Detter J."/>
            <person name="Han C."/>
            <person name="Yasawong M."/>
            <person name="Rohde M."/>
            <person name="Tindall B."/>
            <person name="Goker M."/>
            <person name="Woyke T."/>
            <person name="Bristow J."/>
            <person name="Eisen J."/>
            <person name="Markowitz V."/>
            <person name="Hugenholtz P."/>
            <person name="Kyrpides N."/>
            <person name="Klenk H."/>
            <person name="Lapidus A."/>
        </authorList>
    </citation>
    <scope>NUCLEOTIDE SEQUENCE [LARGE SCALE GENOMIC DNA]</scope>
    <source>
        <strain evidence="16">DSM 9799 / CCM 4581 / KCTC 23876 / PAT</strain>
    </source>
</reference>
<feature type="active site" description="Proton donor" evidence="14">
    <location>
        <position position="105"/>
    </location>
</feature>
<dbReference type="GO" id="GO:0000287">
    <property type="term" value="F:magnesium ion binding"/>
    <property type="evidence" value="ECO:0007669"/>
    <property type="project" value="TreeGrafter"/>
</dbReference>
<keyword evidence="10" id="KW-0718">Serine biosynthesis</keyword>
<dbReference type="SUPFAM" id="SSF56784">
    <property type="entry name" value="HAD-like"/>
    <property type="match status" value="1"/>
</dbReference>
<dbReference type="UniPathway" id="UPA00135">
    <property type="reaction ID" value="UER00198"/>
</dbReference>
<dbReference type="InterPro" id="IPR023214">
    <property type="entry name" value="HAD_sf"/>
</dbReference>
<keyword evidence="7" id="KW-0479">Metal-binding</keyword>
<evidence type="ECO:0000256" key="7">
    <source>
        <dbReference type="ARBA" id="ARBA00022723"/>
    </source>
</evidence>